<dbReference type="EMBL" id="LNAM01000189">
    <property type="protein sequence ID" value="KSV58001.1"/>
    <property type="molecule type" value="Genomic_DNA"/>
</dbReference>
<reference evidence="1 2" key="1">
    <citation type="submission" date="2015-11" db="EMBL/GenBank/DDBJ databases">
        <title>Butyribacter intestini gen. nov., sp. nov., a butyric acid-producing bacterium of the family Lachnospiraceae isolated from the human faeces.</title>
        <authorList>
            <person name="Zou Y."/>
            <person name="Xue W."/>
            <person name="Luo G."/>
            <person name="Lv M."/>
        </authorList>
    </citation>
    <scope>NUCLEOTIDE SEQUENCE [LARGE SCALE GENOMIC DNA]</scope>
    <source>
        <strain evidence="1 2">ACET-33324</strain>
    </source>
</reference>
<dbReference type="Pfam" id="PF19537">
    <property type="entry name" value="DUF6061"/>
    <property type="match status" value="1"/>
</dbReference>
<dbReference type="OrthoDB" id="9796736at2"/>
<keyword evidence="2" id="KW-1185">Reference proteome</keyword>
<evidence type="ECO:0000313" key="1">
    <source>
        <dbReference type="EMBL" id="KSV58001.1"/>
    </source>
</evidence>
<protein>
    <recommendedName>
        <fullName evidence="3">Toxin-antitoxin system protein</fullName>
    </recommendedName>
</protein>
<dbReference type="STRING" id="290052.ASU35_14430"/>
<name>A0A0V8QBR2_9FIRM</name>
<evidence type="ECO:0008006" key="3">
    <source>
        <dbReference type="Google" id="ProtNLM"/>
    </source>
</evidence>
<organism evidence="1 2">
    <name type="scientific">Acetivibrio ethanolgignens</name>
    <dbReference type="NCBI Taxonomy" id="290052"/>
    <lineage>
        <taxon>Bacteria</taxon>
        <taxon>Bacillati</taxon>
        <taxon>Bacillota</taxon>
        <taxon>Clostridia</taxon>
        <taxon>Eubacteriales</taxon>
        <taxon>Oscillospiraceae</taxon>
        <taxon>Acetivibrio</taxon>
    </lineage>
</organism>
<proteinExistence type="predicted"/>
<dbReference type="Proteomes" id="UP000054874">
    <property type="component" value="Unassembled WGS sequence"/>
</dbReference>
<evidence type="ECO:0000313" key="2">
    <source>
        <dbReference type="Proteomes" id="UP000054874"/>
    </source>
</evidence>
<dbReference type="InterPro" id="IPR045705">
    <property type="entry name" value="DUF6061"/>
</dbReference>
<sequence>MRMIRGFYNVQNNTVNVIHYDTNCIISLDCGRWESGLRTTPNSQGRMDALAIDDPVKYVRMMLSGEMQVWLDALDDCSVW</sequence>
<dbReference type="AlphaFoldDB" id="A0A0V8QBR2"/>
<comment type="caution">
    <text evidence="1">The sequence shown here is derived from an EMBL/GenBank/DDBJ whole genome shotgun (WGS) entry which is preliminary data.</text>
</comment>
<dbReference type="RefSeq" id="WP_058353763.1">
    <property type="nucleotide sequence ID" value="NZ_CABMMD010000189.1"/>
</dbReference>
<gene>
    <name evidence="1" type="ORF">ASU35_14430</name>
</gene>
<accession>A0A0V8QBR2</accession>